<evidence type="ECO:0000256" key="5">
    <source>
        <dbReference type="ARBA" id="ARBA00022989"/>
    </source>
</evidence>
<evidence type="ECO:0000256" key="7">
    <source>
        <dbReference type="RuleBase" id="RU363032"/>
    </source>
</evidence>
<evidence type="ECO:0000313" key="15">
    <source>
        <dbReference type="Proteomes" id="UP000260782"/>
    </source>
</evidence>
<keyword evidence="5 7" id="KW-1133">Transmembrane helix</keyword>
<dbReference type="EMBL" id="CP023819">
    <property type="protein sequence ID" value="ATL90770.1"/>
    <property type="molecule type" value="Genomic_DNA"/>
</dbReference>
<evidence type="ECO:0000313" key="9">
    <source>
        <dbReference type="EMBL" id="ATL90770.1"/>
    </source>
</evidence>
<protein>
    <submittedName>
        <fullName evidence="9">ABC transporter permease</fullName>
    </submittedName>
</protein>
<dbReference type="PANTHER" id="PTHR43386">
    <property type="entry name" value="OLIGOPEPTIDE TRANSPORT SYSTEM PERMEASE PROTEIN APPC"/>
    <property type="match status" value="1"/>
</dbReference>
<dbReference type="InterPro" id="IPR035906">
    <property type="entry name" value="MetI-like_sf"/>
</dbReference>
<keyword evidence="6 7" id="KW-0472">Membrane</keyword>
<dbReference type="InterPro" id="IPR000515">
    <property type="entry name" value="MetI-like"/>
</dbReference>
<dbReference type="Pfam" id="PF00528">
    <property type="entry name" value="BPD_transp_1"/>
    <property type="match status" value="1"/>
</dbReference>
<dbReference type="GO" id="GO:0055085">
    <property type="term" value="P:transmembrane transport"/>
    <property type="evidence" value="ECO:0007669"/>
    <property type="project" value="InterPro"/>
</dbReference>
<evidence type="ECO:0000256" key="6">
    <source>
        <dbReference type="ARBA" id="ARBA00023136"/>
    </source>
</evidence>
<accession>A0A291TCI9</accession>
<reference evidence="9 13" key="1">
    <citation type="submission" date="2017-10" db="EMBL/GenBank/DDBJ databases">
        <title>Complete Genome Sequence of Faecalibacterium prausnitzii isolated from the gut of healthy adult Indian.</title>
        <authorList>
            <person name="Bag S."/>
            <person name="Ghosh T.S."/>
            <person name="Das B."/>
        </authorList>
    </citation>
    <scope>NUCLEOTIDE SEQUENCE [LARGE SCALE GENOMIC DNA]</scope>
    <source>
        <strain evidence="9 13">Indica</strain>
    </source>
</reference>
<evidence type="ECO:0000313" key="14">
    <source>
        <dbReference type="Proteomes" id="UP000251281"/>
    </source>
</evidence>
<dbReference type="Pfam" id="PF12911">
    <property type="entry name" value="OppC_N"/>
    <property type="match status" value="1"/>
</dbReference>
<feature type="transmembrane region" description="Helical" evidence="7">
    <location>
        <begin position="73"/>
        <end position="95"/>
    </location>
</feature>
<keyword evidence="3" id="KW-1003">Cell membrane</keyword>
<gene>
    <name evidence="10" type="ORF">C4N24_05970</name>
    <name evidence="9" type="ORF">CRH10_10900</name>
    <name evidence="12" type="ORF">DWZ04_15125</name>
    <name evidence="11" type="ORF">DWZ25_14195</name>
</gene>
<comment type="similarity">
    <text evidence="7">Belongs to the binding-protein-dependent transport system permease family.</text>
</comment>
<evidence type="ECO:0000313" key="12">
    <source>
        <dbReference type="EMBL" id="RGB92662.1"/>
    </source>
</evidence>
<dbReference type="InterPro" id="IPR025966">
    <property type="entry name" value="OppC_N"/>
</dbReference>
<evidence type="ECO:0000256" key="3">
    <source>
        <dbReference type="ARBA" id="ARBA00022475"/>
    </source>
</evidence>
<dbReference type="EMBL" id="QVES01000024">
    <property type="protein sequence ID" value="RGB81876.1"/>
    <property type="molecule type" value="Genomic_DNA"/>
</dbReference>
<dbReference type="CDD" id="cd06261">
    <property type="entry name" value="TM_PBP2"/>
    <property type="match status" value="1"/>
</dbReference>
<organism evidence="9 13">
    <name type="scientific">Faecalibacterium prausnitzii</name>
    <dbReference type="NCBI Taxonomy" id="853"/>
    <lineage>
        <taxon>Bacteria</taxon>
        <taxon>Bacillati</taxon>
        <taxon>Bacillota</taxon>
        <taxon>Clostridia</taxon>
        <taxon>Eubacteriales</taxon>
        <taxon>Oscillospiraceae</taxon>
        <taxon>Faecalibacterium</taxon>
    </lineage>
</organism>
<dbReference type="RefSeq" id="WP_098924537.1">
    <property type="nucleotide sequence ID" value="NZ_CP023819.1"/>
</dbReference>
<dbReference type="Proteomes" id="UP000260783">
    <property type="component" value="Unassembled WGS sequence"/>
</dbReference>
<name>A0A291TCI9_9FIRM</name>
<dbReference type="EMBL" id="QVEW01000025">
    <property type="protein sequence ID" value="RGB92662.1"/>
    <property type="molecule type" value="Genomic_DNA"/>
</dbReference>
<comment type="subcellular location">
    <subcellularLocation>
        <location evidence="1 7">Cell membrane</location>
        <topology evidence="1 7">Multi-pass membrane protein</topology>
    </subcellularLocation>
</comment>
<dbReference type="PROSITE" id="PS50928">
    <property type="entry name" value="ABC_TM1"/>
    <property type="match status" value="1"/>
</dbReference>
<dbReference type="GO" id="GO:0005886">
    <property type="term" value="C:plasma membrane"/>
    <property type="evidence" value="ECO:0007669"/>
    <property type="project" value="UniProtKB-SubCell"/>
</dbReference>
<dbReference type="Gene3D" id="1.10.3720.10">
    <property type="entry name" value="MetI-like"/>
    <property type="match status" value="1"/>
</dbReference>
<dbReference type="AlphaFoldDB" id="A0A291TCI9"/>
<keyword evidence="2 7" id="KW-0813">Transport</keyword>
<dbReference type="Proteomes" id="UP000260782">
    <property type="component" value="Unassembled WGS sequence"/>
</dbReference>
<reference evidence="10 14" key="2">
    <citation type="submission" date="2018-02" db="EMBL/GenBank/DDBJ databases">
        <title>Complete genome sequencing of Faecalibacterium prausnitzii strains isolated from the human gut.</title>
        <authorList>
            <person name="Fitzgerald B.C."/>
            <person name="Shkoporov A.N."/>
            <person name="Ross P.R."/>
            <person name="Hill C."/>
        </authorList>
    </citation>
    <scope>NUCLEOTIDE SEQUENCE [LARGE SCALE GENOMIC DNA]</scope>
    <source>
        <strain evidence="10 14">APC923/51-1</strain>
    </source>
</reference>
<evidence type="ECO:0000256" key="4">
    <source>
        <dbReference type="ARBA" id="ARBA00022692"/>
    </source>
</evidence>
<evidence type="ECO:0000313" key="10">
    <source>
        <dbReference type="EMBL" id="RAW58524.1"/>
    </source>
</evidence>
<dbReference type="Proteomes" id="UP000251281">
    <property type="component" value="Unassembled WGS sequence"/>
</dbReference>
<dbReference type="InterPro" id="IPR050366">
    <property type="entry name" value="BP-dependent_transpt_permease"/>
</dbReference>
<proteinExistence type="inferred from homology"/>
<feature type="transmembrane region" description="Helical" evidence="7">
    <location>
        <begin position="241"/>
        <end position="259"/>
    </location>
</feature>
<evidence type="ECO:0000259" key="8">
    <source>
        <dbReference type="PROSITE" id="PS50928"/>
    </source>
</evidence>
<dbReference type="EMBL" id="PRLD01000004">
    <property type="protein sequence ID" value="RAW58524.1"/>
    <property type="molecule type" value="Genomic_DNA"/>
</dbReference>
<sequence length="274" mass="29443">MIHKLLKRPQAIIGLCLIAIVIVIAIAAPAFSPHDPELVNLSQKYAQPDAEYPLGTDQLGRCTLSRLLYGARYSIGISLPVLLILSVIGLIVGTFSACAGKKADHFITILCDVFIAFPSLIIAIAVIGVLGNGLQNIAVSVVIATWAWFVRVVRSYSVQEMGKDYILAARISGCNTGKLVFRHLIPNILPQFLVYVSTGVASSIIMVSSFAFLGLGLPSGTPEWGAMLNDARTALYSHPELLIYPGLCIFVTAAGFNLFGEALRDILTPEEDSL</sequence>
<dbReference type="PANTHER" id="PTHR43386:SF1">
    <property type="entry name" value="D,D-DIPEPTIDE TRANSPORT SYSTEM PERMEASE PROTEIN DDPC-RELATED"/>
    <property type="match status" value="1"/>
</dbReference>
<evidence type="ECO:0000313" key="16">
    <source>
        <dbReference type="Proteomes" id="UP000260783"/>
    </source>
</evidence>
<dbReference type="Proteomes" id="UP000223709">
    <property type="component" value="Chromosome"/>
</dbReference>
<feature type="transmembrane region" description="Helical" evidence="7">
    <location>
        <begin position="12"/>
        <end position="31"/>
    </location>
</feature>
<evidence type="ECO:0000256" key="1">
    <source>
        <dbReference type="ARBA" id="ARBA00004651"/>
    </source>
</evidence>
<feature type="domain" description="ABC transmembrane type-1" evidence="8">
    <location>
        <begin position="71"/>
        <end position="260"/>
    </location>
</feature>
<reference evidence="15 16" key="3">
    <citation type="submission" date="2018-08" db="EMBL/GenBank/DDBJ databases">
        <title>A genome reference for cultivated species of the human gut microbiota.</title>
        <authorList>
            <person name="Zou Y."/>
            <person name="Xue W."/>
            <person name="Luo G."/>
        </authorList>
    </citation>
    <scope>NUCLEOTIDE SEQUENCE [LARGE SCALE GENOMIC DNA]</scope>
    <source>
        <strain evidence="12 16">AF29-11BH</strain>
        <strain evidence="11 15">AF31-14AC</strain>
    </source>
</reference>
<feature type="transmembrane region" description="Helical" evidence="7">
    <location>
        <begin position="136"/>
        <end position="153"/>
    </location>
</feature>
<keyword evidence="4 7" id="KW-0812">Transmembrane</keyword>
<evidence type="ECO:0000313" key="11">
    <source>
        <dbReference type="EMBL" id="RGB81876.1"/>
    </source>
</evidence>
<feature type="transmembrane region" description="Helical" evidence="7">
    <location>
        <begin position="107"/>
        <end position="130"/>
    </location>
</feature>
<dbReference type="SUPFAM" id="SSF161098">
    <property type="entry name" value="MetI-like"/>
    <property type="match status" value="1"/>
</dbReference>
<feature type="transmembrane region" description="Helical" evidence="7">
    <location>
        <begin position="192"/>
        <end position="217"/>
    </location>
</feature>
<evidence type="ECO:0000256" key="2">
    <source>
        <dbReference type="ARBA" id="ARBA00022448"/>
    </source>
</evidence>
<evidence type="ECO:0000313" key="13">
    <source>
        <dbReference type="Proteomes" id="UP000223709"/>
    </source>
</evidence>